<evidence type="ECO:0000313" key="2">
    <source>
        <dbReference type="EMBL" id="RCK45510.1"/>
    </source>
</evidence>
<comment type="caution">
    <text evidence="2">The sequence shown here is derived from an EMBL/GenBank/DDBJ whole genome shotgun (WGS) entry which is preliminary data.</text>
</comment>
<dbReference type="InterPro" id="IPR045528">
    <property type="entry name" value="DO-GTPase2"/>
</dbReference>
<dbReference type="Proteomes" id="UP000252266">
    <property type="component" value="Unassembled WGS sequence"/>
</dbReference>
<evidence type="ECO:0000313" key="3">
    <source>
        <dbReference type="Proteomes" id="UP000252266"/>
    </source>
</evidence>
<accession>A0A367WXR4</accession>
<protein>
    <recommendedName>
        <fullName evidence="1">Double-GTPase 2 domain-containing protein</fullName>
    </recommendedName>
</protein>
<name>A0A367WXR4_9PROT</name>
<dbReference type="AlphaFoldDB" id="A0A367WXR4"/>
<proteinExistence type="predicted"/>
<organism evidence="2 3">
    <name type="scientific">Thalassospira xiamenensis</name>
    <dbReference type="NCBI Taxonomy" id="220697"/>
    <lineage>
        <taxon>Bacteria</taxon>
        <taxon>Pseudomonadati</taxon>
        <taxon>Pseudomonadota</taxon>
        <taxon>Alphaproteobacteria</taxon>
        <taxon>Rhodospirillales</taxon>
        <taxon>Thalassospiraceae</taxon>
        <taxon>Thalassospira</taxon>
    </lineage>
</organism>
<sequence length="192" mass="21177">MTFFHLDLCSRVGEIVSLFIGDRSGEDYLAAADDLANAEAFYELRRADVVTVLVNGEHLVSSEQRHEAVAATQQIVEALVEASAFRKGCCLAIVLTKEDIVVASKESARVDRDFQALLDAIKERHSSHFGRIEQFIVAASPQDSTKVKRGNGVDQLSRFWLEASILPNPIPRSMPQSSRMIDLLGSTDETIT</sequence>
<feature type="domain" description="Double-GTPase 2" evidence="1">
    <location>
        <begin position="2"/>
        <end position="161"/>
    </location>
</feature>
<gene>
    <name evidence="2" type="ORF">TH44_20820</name>
</gene>
<evidence type="ECO:0000259" key="1">
    <source>
        <dbReference type="Pfam" id="PF19993"/>
    </source>
</evidence>
<dbReference type="Pfam" id="PF19993">
    <property type="entry name" value="DO-GTPase2"/>
    <property type="match status" value="1"/>
</dbReference>
<reference evidence="2 3" key="1">
    <citation type="submission" date="2014-07" db="EMBL/GenBank/DDBJ databases">
        <title>Draft genome sequence of Thalassospira xiamenensis IB13.</title>
        <authorList>
            <person name="Lai Q."/>
            <person name="Shao Z."/>
        </authorList>
    </citation>
    <scope>NUCLEOTIDE SEQUENCE [LARGE SCALE GENOMIC DNA]</scope>
    <source>
        <strain evidence="2 3">IB13</strain>
    </source>
</reference>
<dbReference type="EMBL" id="JPWJ01000014">
    <property type="protein sequence ID" value="RCK45510.1"/>
    <property type="molecule type" value="Genomic_DNA"/>
</dbReference>